<dbReference type="RefSeq" id="WP_190383539.1">
    <property type="nucleotide sequence ID" value="NZ_JACJQT010000042.1"/>
</dbReference>
<feature type="domain" description="DUF7088" evidence="4">
    <location>
        <begin position="101"/>
        <end position="165"/>
    </location>
</feature>
<dbReference type="InterPro" id="IPR055396">
    <property type="entry name" value="DUF7088"/>
</dbReference>
<evidence type="ECO:0000256" key="2">
    <source>
        <dbReference type="SAM" id="Phobius"/>
    </source>
</evidence>
<dbReference type="Proteomes" id="UP000606721">
    <property type="component" value="Unassembled WGS sequence"/>
</dbReference>
<keyword evidence="2" id="KW-0812">Transmembrane</keyword>
<comment type="caution">
    <text evidence="5">The sequence shown here is derived from an EMBL/GenBank/DDBJ whole genome shotgun (WGS) entry which is preliminary data.</text>
</comment>
<evidence type="ECO:0000259" key="3">
    <source>
        <dbReference type="Pfam" id="PF09822"/>
    </source>
</evidence>
<name>A0ABR8BXV8_APHFL</name>
<feature type="transmembrane region" description="Helical" evidence="2">
    <location>
        <begin position="9"/>
        <end position="27"/>
    </location>
</feature>
<keyword evidence="2" id="KW-0472">Membrane</keyword>
<organism evidence="5 6">
    <name type="scientific">Aphanizomenon flos-aquae FACHB-1040</name>
    <dbReference type="NCBI Taxonomy" id="2692887"/>
    <lineage>
        <taxon>Bacteria</taxon>
        <taxon>Bacillati</taxon>
        <taxon>Cyanobacteriota</taxon>
        <taxon>Cyanophyceae</taxon>
        <taxon>Nostocales</taxon>
        <taxon>Aphanizomenonaceae</taxon>
        <taxon>Aphanizomenon</taxon>
    </lineage>
</organism>
<evidence type="ECO:0000256" key="1">
    <source>
        <dbReference type="SAM" id="MobiDB-lite"/>
    </source>
</evidence>
<feature type="transmembrane region" description="Helical" evidence="2">
    <location>
        <begin position="72"/>
        <end position="94"/>
    </location>
</feature>
<feature type="transmembrane region" description="Helical" evidence="2">
    <location>
        <begin position="33"/>
        <end position="52"/>
    </location>
</feature>
<proteinExistence type="predicted"/>
<evidence type="ECO:0000313" key="5">
    <source>
        <dbReference type="EMBL" id="MBD2279704.1"/>
    </source>
</evidence>
<dbReference type="InterPro" id="IPR019196">
    <property type="entry name" value="ABC_transp_unknown"/>
</dbReference>
<feature type="region of interest" description="Disordered" evidence="1">
    <location>
        <begin position="418"/>
        <end position="535"/>
    </location>
</feature>
<keyword evidence="2" id="KW-1133">Transmembrane helix</keyword>
<dbReference type="InterPro" id="IPR039975">
    <property type="entry name" value="IFT52"/>
</dbReference>
<dbReference type="EMBL" id="JACJQT010000042">
    <property type="protein sequence ID" value="MBD2279704.1"/>
    <property type="molecule type" value="Genomic_DNA"/>
</dbReference>
<protein>
    <submittedName>
        <fullName evidence="5">Gldg family protein</fullName>
    </submittedName>
</protein>
<reference evidence="5 6" key="1">
    <citation type="journal article" date="2020" name="ISME J.">
        <title>Comparative genomics reveals insights into cyanobacterial evolution and habitat adaptation.</title>
        <authorList>
            <person name="Chen M.Y."/>
            <person name="Teng W.K."/>
            <person name="Zhao L."/>
            <person name="Hu C.X."/>
            <person name="Zhou Y.K."/>
            <person name="Han B.P."/>
            <person name="Song L.R."/>
            <person name="Shu W.S."/>
        </authorList>
    </citation>
    <scope>NUCLEOTIDE SEQUENCE [LARGE SCALE GENOMIC DNA]</scope>
    <source>
        <strain evidence="5 6">FACHB-1040</strain>
    </source>
</reference>
<feature type="compositionally biased region" description="Pro residues" evidence="1">
    <location>
        <begin position="423"/>
        <end position="527"/>
    </location>
</feature>
<keyword evidence="6" id="KW-1185">Reference proteome</keyword>
<evidence type="ECO:0000259" key="4">
    <source>
        <dbReference type="Pfam" id="PF23357"/>
    </source>
</evidence>
<sequence length="628" mass="69419">MNKNKLWQLVFWLGPFFLTSGLTIGLISEKWGIIPLLLTILGLIICSLWIIIQSQQSKWWQKRSTQSGTNALVATLSVLVILGLINFLGIRYHLRLDLTDSQLFTLSPQSRELVSNLPETIKVWLFSKDQNLQDRELLDNYHRQSNKFKFEYIDPQLKPGIAEKFGVKDYGEVYLEFQNKRQLVQIINENERLSEIKLTNRLQQITSSTTAKVYFLQGHGEHPLTASKGAISQAIKALTDKNFTTSALNLAEQPQVPDDATVIVVAGPKKELLIGEVTALQNYLNRGGNLLLMIDPNTDPKIDTILKDWGIRLDNRLAIDTSGENLQLGPAAILVTEYGQHPITKDFAKNISVYPLTRSLEIDPVSGIESMALLKTKPYPNSWAESDQKSEKLEFNEGQDLKGPLTLGVALTRKLSNAIPTTSPTPIPTTSPIPIPTTSPIPIPTTSPIPIPTTSPIPIPTTSPIPIPTTSPIPIPTTSPIPIPTTSPIPIPTTSPIPIPTTSPTPIPTTSPIPIPTTSPTPIPTNSPIPTSINSQPTAKESRLVIFGNSNFAVDGLFEQQLNGDVFLNSVSWLSQQDQQLLSIRPKEPKNRRIVISTLQANWLTIIAVFVLPLIGLTTGFIIWWKRR</sequence>
<dbReference type="Pfam" id="PF23357">
    <property type="entry name" value="DUF7088"/>
    <property type="match status" value="1"/>
</dbReference>
<feature type="domain" description="ABC-type uncharacterised transport system" evidence="3">
    <location>
        <begin position="212"/>
        <end position="423"/>
    </location>
</feature>
<dbReference type="PANTHER" id="PTHR12969:SF7">
    <property type="entry name" value="INTRAFLAGELLAR TRANSPORT PROTEIN 52 HOMOLOG"/>
    <property type="match status" value="1"/>
</dbReference>
<feature type="transmembrane region" description="Helical" evidence="2">
    <location>
        <begin position="603"/>
        <end position="625"/>
    </location>
</feature>
<dbReference type="PANTHER" id="PTHR12969">
    <property type="entry name" value="NGD5/OSM-6/IFT52"/>
    <property type="match status" value="1"/>
</dbReference>
<dbReference type="SUPFAM" id="SSF52317">
    <property type="entry name" value="Class I glutamine amidotransferase-like"/>
    <property type="match status" value="1"/>
</dbReference>
<dbReference type="InterPro" id="IPR029062">
    <property type="entry name" value="Class_I_gatase-like"/>
</dbReference>
<accession>A0ABR8BXV8</accession>
<gene>
    <name evidence="5" type="ORF">H6F99_15805</name>
</gene>
<dbReference type="Pfam" id="PF09822">
    <property type="entry name" value="ABC_transp_aux"/>
    <property type="match status" value="1"/>
</dbReference>
<evidence type="ECO:0000313" key="6">
    <source>
        <dbReference type="Proteomes" id="UP000606721"/>
    </source>
</evidence>